<proteinExistence type="predicted"/>
<evidence type="ECO:0000313" key="4">
    <source>
        <dbReference type="Proteomes" id="UP001221757"/>
    </source>
</evidence>
<reference evidence="3" key="1">
    <citation type="submission" date="2023-03" db="EMBL/GenBank/DDBJ databases">
        <title>Massive genome expansion in bonnet fungi (Mycena s.s.) driven by repeated elements and novel gene families across ecological guilds.</title>
        <authorList>
            <consortium name="Lawrence Berkeley National Laboratory"/>
            <person name="Harder C.B."/>
            <person name="Miyauchi S."/>
            <person name="Viragh M."/>
            <person name="Kuo A."/>
            <person name="Thoen E."/>
            <person name="Andreopoulos B."/>
            <person name="Lu D."/>
            <person name="Skrede I."/>
            <person name="Drula E."/>
            <person name="Henrissat B."/>
            <person name="Morin E."/>
            <person name="Kohler A."/>
            <person name="Barry K."/>
            <person name="LaButti K."/>
            <person name="Morin E."/>
            <person name="Salamov A."/>
            <person name="Lipzen A."/>
            <person name="Mereny Z."/>
            <person name="Hegedus B."/>
            <person name="Baldrian P."/>
            <person name="Stursova M."/>
            <person name="Weitz H."/>
            <person name="Taylor A."/>
            <person name="Grigoriev I.V."/>
            <person name="Nagy L.G."/>
            <person name="Martin F."/>
            <person name="Kauserud H."/>
        </authorList>
    </citation>
    <scope>NUCLEOTIDE SEQUENCE</scope>
    <source>
        <strain evidence="3">CBHHK067</strain>
    </source>
</reference>
<evidence type="ECO:0000313" key="3">
    <source>
        <dbReference type="EMBL" id="KAJ7648406.1"/>
    </source>
</evidence>
<gene>
    <name evidence="3" type="ORF">B0H17DRAFT_1148087</name>
</gene>
<accession>A0AAD7CGX6</accession>
<feature type="compositionally biased region" description="Basic residues" evidence="2">
    <location>
        <begin position="1"/>
        <end position="15"/>
    </location>
</feature>
<feature type="compositionally biased region" description="Polar residues" evidence="2">
    <location>
        <begin position="18"/>
        <end position="29"/>
    </location>
</feature>
<protein>
    <submittedName>
        <fullName evidence="3">Uncharacterized protein</fullName>
    </submittedName>
</protein>
<sequence>MGSKTRSARKAKKPSVAKQVQSLENQAAMSLQKRGKENKLPTKTKKQIAANLKTKKLLETTQRTLSVAQNMLTATTNKLIRAHISLDAALDRNSHLYQLLRVERRKNQRATAKKAALDLELSEQAARLSAAQESLGFAITTRDVALEAEARAKAALRRLQTHSESQIAKLKNLLSTSRSKIRALQMRTLRSVRSLSKAHDKAREAAESAKKNAWSLKRNGVYTPEARALARMTERTGCAQGKVGSVIKYVAKAAGLQLKGIMSRRPVQRALMEGGVAARVQIAYEAAGADGVTMSTDATSLRGENYESGFLMINKGPSHKMRLLSLTSTVSHTTDMKKTVRMVKEWKYEVCKILLGYDEFQKMDWTEILEIVRDIQKKNVEEVGGEEAWARLSDEEKDVLSKSSMDALAHRIGEKAFSLLSPEQQHELNRFFWAGCSMHKELNCCRAFNEGMMDYYDDNPDIEPPVLLANRDNDATIQLAAETGQSTAAVQRALKVSERGAVKLISLFGNTVLFGSSRPMLSETGSPIEDHGLGINALFNPLGHPLASGLPLLRISSVLRPPSDSQEKARRHIVHPFSPFILRNFKLQVSSPQTYFLGFIVTQFRSSTKSFASMREPHVTIASYLTATVLLLTSPAELLEATSLLAGATRGYRPGDLVTWLPKLPRLPGATYQSHFFLMKGMYCLKTLAQMVVLVLFCIAVMHPYALRVRGEGTENLNILDLGSFHATVQAHLQKLIDNPDLILSSSPDSYKTATLDGKPWSDAKAWAACIELAPTLPDLKPLMVAGLKRSLECWQRFTAENDTQELIDPHMDTSEDHEFLRQEATRLDESGIEKKRRTELNAHKQQVVDDKRAKDAKTFKKARLETERLEVIGIERDRSKIATMKDKQLQDQLELHRRRGDKEVPIKARFGNKAERLAGLLVVLDRLEATLPAQNVP</sequence>
<organism evidence="3 4">
    <name type="scientific">Mycena rosella</name>
    <name type="common">Pink bonnet</name>
    <name type="synonym">Agaricus rosellus</name>
    <dbReference type="NCBI Taxonomy" id="1033263"/>
    <lineage>
        <taxon>Eukaryota</taxon>
        <taxon>Fungi</taxon>
        <taxon>Dikarya</taxon>
        <taxon>Basidiomycota</taxon>
        <taxon>Agaricomycotina</taxon>
        <taxon>Agaricomycetes</taxon>
        <taxon>Agaricomycetidae</taxon>
        <taxon>Agaricales</taxon>
        <taxon>Marasmiineae</taxon>
        <taxon>Mycenaceae</taxon>
        <taxon>Mycena</taxon>
    </lineage>
</organism>
<dbReference type="Proteomes" id="UP001221757">
    <property type="component" value="Unassembled WGS sequence"/>
</dbReference>
<feature type="region of interest" description="Disordered" evidence="2">
    <location>
        <begin position="1"/>
        <end position="44"/>
    </location>
</feature>
<keyword evidence="4" id="KW-1185">Reference proteome</keyword>
<comment type="caution">
    <text evidence="3">The sequence shown here is derived from an EMBL/GenBank/DDBJ whole genome shotgun (WGS) entry which is preliminary data.</text>
</comment>
<evidence type="ECO:0000256" key="1">
    <source>
        <dbReference type="SAM" id="Coils"/>
    </source>
</evidence>
<evidence type="ECO:0000256" key="2">
    <source>
        <dbReference type="SAM" id="MobiDB-lite"/>
    </source>
</evidence>
<dbReference type="EMBL" id="JARKIE010000382">
    <property type="protein sequence ID" value="KAJ7648406.1"/>
    <property type="molecule type" value="Genomic_DNA"/>
</dbReference>
<feature type="coiled-coil region" evidence="1">
    <location>
        <begin position="167"/>
        <end position="219"/>
    </location>
</feature>
<keyword evidence="1" id="KW-0175">Coiled coil</keyword>
<name>A0AAD7CGX6_MYCRO</name>
<dbReference type="AlphaFoldDB" id="A0AAD7CGX6"/>